<protein>
    <submittedName>
        <fullName evidence="2">NAD-dependent epimerase/dehydratase family protein</fullName>
    </submittedName>
</protein>
<dbReference type="PANTHER" id="PTHR43245:SF24">
    <property type="entry name" value="DEHYDROGENASE"/>
    <property type="match status" value="1"/>
</dbReference>
<accession>A0A6I4TTQ8</accession>
<evidence type="ECO:0000313" key="3">
    <source>
        <dbReference type="Proteomes" id="UP000469430"/>
    </source>
</evidence>
<dbReference type="RefSeq" id="WP_161389615.1">
    <property type="nucleotide sequence ID" value="NZ_JBHSCP010000001.1"/>
</dbReference>
<proteinExistence type="predicted"/>
<reference evidence="2 3" key="1">
    <citation type="submission" date="2019-12" db="EMBL/GenBank/DDBJ databases">
        <title>Genomic-based taxomic classification of the family Erythrobacteraceae.</title>
        <authorList>
            <person name="Xu L."/>
        </authorList>
    </citation>
    <scope>NUCLEOTIDE SEQUENCE [LARGE SCALE GENOMIC DNA]</scope>
    <source>
        <strain evidence="2 3">S36</strain>
    </source>
</reference>
<dbReference type="EMBL" id="WTYJ01000001">
    <property type="protein sequence ID" value="MXO97938.1"/>
    <property type="molecule type" value="Genomic_DNA"/>
</dbReference>
<dbReference type="OrthoDB" id="9787292at2"/>
<evidence type="ECO:0000313" key="2">
    <source>
        <dbReference type="EMBL" id="MXO97938.1"/>
    </source>
</evidence>
<gene>
    <name evidence="2" type="ORF">GRI97_02905</name>
</gene>
<dbReference type="Pfam" id="PF01370">
    <property type="entry name" value="Epimerase"/>
    <property type="match status" value="1"/>
</dbReference>
<dbReference type="InterPro" id="IPR001509">
    <property type="entry name" value="Epimerase_deHydtase"/>
</dbReference>
<organism evidence="2 3">
    <name type="scientific">Croceibacterium xixiisoli</name>
    <dbReference type="NCBI Taxonomy" id="1476466"/>
    <lineage>
        <taxon>Bacteria</taxon>
        <taxon>Pseudomonadati</taxon>
        <taxon>Pseudomonadota</taxon>
        <taxon>Alphaproteobacteria</taxon>
        <taxon>Sphingomonadales</taxon>
        <taxon>Erythrobacteraceae</taxon>
        <taxon>Croceibacterium</taxon>
    </lineage>
</organism>
<comment type="caution">
    <text evidence="2">The sequence shown here is derived from an EMBL/GenBank/DDBJ whole genome shotgun (WGS) entry which is preliminary data.</text>
</comment>
<dbReference type="Gene3D" id="3.40.50.720">
    <property type="entry name" value="NAD(P)-binding Rossmann-like Domain"/>
    <property type="match status" value="1"/>
</dbReference>
<sequence>MTARRMLITGATGGLGQALVRAALERGDRVRATGRSAERGARFAGTGAHFIPLDLVEADDRSLRQLVGGCDTIIHAAALSASWGPAENFERANVVVTQRLIDLARQSDCRRFVYISSPSIFATFKDRLLIGPQDAPADPPLNAYARTKLAAERLVIAANDDHLACCALRPRALVGEGDEVILPRLAQLARRRAMPLPGGGRALIELTDLRDAADAVMLAEDAAPQIAGEAINISGGVPASVRDIATSLARALGCAPKLVHLPRGLARVMATGMEGTARLLNRPGEPVLTRYTLATLGYSQTFDPEPARRLIGYAPRHDALATLIEDAQRRAAMGEL</sequence>
<dbReference type="Proteomes" id="UP000469430">
    <property type="component" value="Unassembled WGS sequence"/>
</dbReference>
<evidence type="ECO:0000259" key="1">
    <source>
        <dbReference type="Pfam" id="PF01370"/>
    </source>
</evidence>
<keyword evidence="3" id="KW-1185">Reference proteome</keyword>
<dbReference type="SUPFAM" id="SSF51735">
    <property type="entry name" value="NAD(P)-binding Rossmann-fold domains"/>
    <property type="match status" value="1"/>
</dbReference>
<dbReference type="InterPro" id="IPR050177">
    <property type="entry name" value="Lipid_A_modif_metabolic_enz"/>
</dbReference>
<feature type="domain" description="NAD-dependent epimerase/dehydratase" evidence="1">
    <location>
        <begin position="6"/>
        <end position="233"/>
    </location>
</feature>
<dbReference type="AlphaFoldDB" id="A0A6I4TTQ8"/>
<name>A0A6I4TTQ8_9SPHN</name>
<dbReference type="InterPro" id="IPR036291">
    <property type="entry name" value="NAD(P)-bd_dom_sf"/>
</dbReference>
<dbReference type="PANTHER" id="PTHR43245">
    <property type="entry name" value="BIFUNCTIONAL POLYMYXIN RESISTANCE PROTEIN ARNA"/>
    <property type="match status" value="1"/>
</dbReference>